<organism evidence="1 2">
    <name type="scientific">Nocardia africana</name>
    <dbReference type="NCBI Taxonomy" id="134964"/>
    <lineage>
        <taxon>Bacteria</taxon>
        <taxon>Bacillati</taxon>
        <taxon>Actinomycetota</taxon>
        <taxon>Actinomycetes</taxon>
        <taxon>Mycobacteriales</taxon>
        <taxon>Nocardiaceae</taxon>
        <taxon>Nocardia</taxon>
    </lineage>
</organism>
<protein>
    <submittedName>
        <fullName evidence="1">Phenolic acid decarboxylase</fullName>
    </submittedName>
</protein>
<reference evidence="1 2" key="1">
    <citation type="submission" date="2018-06" db="EMBL/GenBank/DDBJ databases">
        <authorList>
            <consortium name="Pathogen Informatics"/>
            <person name="Doyle S."/>
        </authorList>
    </citation>
    <scope>NUCLEOTIDE SEQUENCE [LARGE SCALE GENOMIC DNA]</scope>
    <source>
        <strain evidence="1 2">NCTC13184</strain>
    </source>
</reference>
<dbReference type="Gene3D" id="2.40.128.20">
    <property type="match status" value="1"/>
</dbReference>
<evidence type="ECO:0000313" key="2">
    <source>
        <dbReference type="Proteomes" id="UP000255082"/>
    </source>
</evidence>
<sequence>MLNSIVGKTLRLHLANGWEFEPWFTGPDFIEYTLTKGPHTGRHAIQKPTYRRDAPNIEFLGWYEETGTLVTLTFDLASQTVSRFAGVPRWLANSDMAVSAGDNQDPEFRERMAQLAKEGPDMPRHIYADQGYFELSEL</sequence>
<dbReference type="InterPro" id="IPR008729">
    <property type="entry name" value="PA_de_COase"/>
</dbReference>
<dbReference type="GO" id="GO:0016831">
    <property type="term" value="F:carboxy-lyase activity"/>
    <property type="evidence" value="ECO:0007669"/>
    <property type="project" value="InterPro"/>
</dbReference>
<proteinExistence type="predicted"/>
<dbReference type="InterPro" id="IPR012674">
    <property type="entry name" value="Calycin"/>
</dbReference>
<dbReference type="Pfam" id="PF05870">
    <property type="entry name" value="PA_decarbox"/>
    <property type="match status" value="1"/>
</dbReference>
<evidence type="ECO:0000313" key="1">
    <source>
        <dbReference type="EMBL" id="SUA40731.1"/>
    </source>
</evidence>
<gene>
    <name evidence="1" type="ORF">NCTC13184_00052</name>
</gene>
<dbReference type="SUPFAM" id="SSF50814">
    <property type="entry name" value="Lipocalins"/>
    <property type="match status" value="1"/>
</dbReference>
<dbReference type="AlphaFoldDB" id="A0A378WJX1"/>
<dbReference type="EMBL" id="UGRU01000001">
    <property type="protein sequence ID" value="SUA40731.1"/>
    <property type="molecule type" value="Genomic_DNA"/>
</dbReference>
<dbReference type="OrthoDB" id="4568512at2"/>
<dbReference type="PANTHER" id="PTHR40087:SF1">
    <property type="entry name" value="PHENOLIC ACID DECARBOXYLASE PADC"/>
    <property type="match status" value="1"/>
</dbReference>
<accession>A0A378WJX1</accession>
<dbReference type="PANTHER" id="PTHR40087">
    <property type="entry name" value="PHENOLIC ACID DECARBOXYLASE PADC"/>
    <property type="match status" value="1"/>
</dbReference>
<name>A0A378WJX1_9NOCA</name>
<dbReference type="RefSeq" id="WP_062966556.1">
    <property type="nucleotide sequence ID" value="NZ_JAJFOE010000002.1"/>
</dbReference>
<dbReference type="Proteomes" id="UP000255082">
    <property type="component" value="Unassembled WGS sequence"/>
</dbReference>